<protein>
    <recommendedName>
        <fullName evidence="3">C-type lectin domain-containing protein</fullName>
    </recommendedName>
</protein>
<dbReference type="EMBL" id="CAXKWB010043356">
    <property type="protein sequence ID" value="CAL4159095.1"/>
    <property type="molecule type" value="Genomic_DNA"/>
</dbReference>
<dbReference type="Proteomes" id="UP001497623">
    <property type="component" value="Unassembled WGS sequence"/>
</dbReference>
<gene>
    <name evidence="1" type="ORF">MNOR_LOCUS32232</name>
</gene>
<dbReference type="InterPro" id="IPR016187">
    <property type="entry name" value="CTDL_fold"/>
</dbReference>
<accession>A0AAV2S4G9</accession>
<evidence type="ECO:0008006" key="3">
    <source>
        <dbReference type="Google" id="ProtNLM"/>
    </source>
</evidence>
<sequence length="232" mass="26877">GDVPVWLDARSDGTKFVWQDTKTELNRNDNLWLIGDPTSIIDHSWHYLDKRISIHFCLNLAVWFDNWSERPRNVYASSQCAMQFYTLCEDCPKGYWRVEGSRQCFRLWTGSRKFTEAQSKCVYENSVLATPADDVAVALRQHLVDKYEGIGAVLLDGKALADSGQMVWQRHQTELRPDNSLWVKDELQLFIHYDNCLIMWPDQGAVIDHPTQVYYTQACTLRAHATLCEVIE</sequence>
<name>A0AAV2S4G9_MEGNR</name>
<comment type="caution">
    <text evidence="1">The sequence shown here is derived from an EMBL/GenBank/DDBJ whole genome shotgun (WGS) entry which is preliminary data.</text>
</comment>
<dbReference type="InterPro" id="IPR016186">
    <property type="entry name" value="C-type_lectin-like/link_sf"/>
</dbReference>
<dbReference type="AlphaFoldDB" id="A0AAV2S4G9"/>
<evidence type="ECO:0000313" key="1">
    <source>
        <dbReference type="EMBL" id="CAL4159095.1"/>
    </source>
</evidence>
<feature type="non-terminal residue" evidence="1">
    <location>
        <position position="1"/>
    </location>
</feature>
<dbReference type="SUPFAM" id="SSF56436">
    <property type="entry name" value="C-type lectin-like"/>
    <property type="match status" value="1"/>
</dbReference>
<evidence type="ECO:0000313" key="2">
    <source>
        <dbReference type="Proteomes" id="UP001497623"/>
    </source>
</evidence>
<keyword evidence="2" id="KW-1185">Reference proteome</keyword>
<organism evidence="1 2">
    <name type="scientific">Meganyctiphanes norvegica</name>
    <name type="common">Northern krill</name>
    <name type="synonym">Thysanopoda norvegica</name>
    <dbReference type="NCBI Taxonomy" id="48144"/>
    <lineage>
        <taxon>Eukaryota</taxon>
        <taxon>Metazoa</taxon>
        <taxon>Ecdysozoa</taxon>
        <taxon>Arthropoda</taxon>
        <taxon>Crustacea</taxon>
        <taxon>Multicrustacea</taxon>
        <taxon>Malacostraca</taxon>
        <taxon>Eumalacostraca</taxon>
        <taxon>Eucarida</taxon>
        <taxon>Euphausiacea</taxon>
        <taxon>Euphausiidae</taxon>
        <taxon>Meganyctiphanes</taxon>
    </lineage>
</organism>
<reference evidence="1 2" key="1">
    <citation type="submission" date="2024-05" db="EMBL/GenBank/DDBJ databases">
        <authorList>
            <person name="Wallberg A."/>
        </authorList>
    </citation>
    <scope>NUCLEOTIDE SEQUENCE [LARGE SCALE GENOMIC DNA]</scope>
</reference>
<proteinExistence type="predicted"/>
<dbReference type="Gene3D" id="3.10.100.10">
    <property type="entry name" value="Mannose-Binding Protein A, subunit A"/>
    <property type="match status" value="1"/>
</dbReference>